<proteinExistence type="predicted"/>
<organism evidence="2 3">
    <name type="scientific">Plasmodiophora brassicae</name>
    <name type="common">Clubroot disease agent</name>
    <dbReference type="NCBI Taxonomy" id="37360"/>
    <lineage>
        <taxon>Eukaryota</taxon>
        <taxon>Sar</taxon>
        <taxon>Rhizaria</taxon>
        <taxon>Endomyxa</taxon>
        <taxon>Phytomyxea</taxon>
        <taxon>Plasmodiophorida</taxon>
        <taxon>Plasmodiophoridae</taxon>
        <taxon>Plasmodiophora</taxon>
    </lineage>
</organism>
<dbReference type="EMBL" id="OVEO01000003">
    <property type="protein sequence ID" value="SPQ94857.1"/>
    <property type="molecule type" value="Genomic_DNA"/>
</dbReference>
<reference evidence="2 3" key="1">
    <citation type="submission" date="2018-03" db="EMBL/GenBank/DDBJ databases">
        <authorList>
            <person name="Fogelqvist J."/>
        </authorList>
    </citation>
    <scope>NUCLEOTIDE SEQUENCE [LARGE SCALE GENOMIC DNA]</scope>
</reference>
<evidence type="ECO:0000313" key="2">
    <source>
        <dbReference type="EMBL" id="SPQ94857.1"/>
    </source>
</evidence>
<dbReference type="Proteomes" id="UP000290189">
    <property type="component" value="Unassembled WGS sequence"/>
</dbReference>
<feature type="region of interest" description="Disordered" evidence="1">
    <location>
        <begin position="1"/>
        <end position="22"/>
    </location>
</feature>
<name>A0A3P3Y3U4_PLABS</name>
<geneLocation type="mitochondrion" evidence="2"/>
<dbReference type="AlphaFoldDB" id="A0A3P3Y3U4"/>
<evidence type="ECO:0000313" key="3">
    <source>
        <dbReference type="Proteomes" id="UP000290189"/>
    </source>
</evidence>
<protein>
    <submittedName>
        <fullName evidence="2">Uncharacterized protein</fullName>
    </submittedName>
</protein>
<sequence length="268" mass="30045">MPAIQQQVRSRVATGGSPQRKDVTMKCCESSMAHRCVRVQLMVCVVSKRRRGSMRGGRRRNNRPGVSVGACRGAQRGMRRVVVYERQSGVCLFSETWGTWKGDQSRGKICGLVQFFFQLAREIDDDGQVSRVMFHDPVKLEKLRPTSYHSRFPTLTSRTTTRKKGSSESGAVDFSDGAGLSMTCAQKDRLVSAAFFEDDVDASVMQRITSLILEKFVERFPTQINAILPMCDDVARTPDCVVDEDKVMAPFASFAESVQEIRKSHFKV</sequence>
<gene>
    <name evidence="2" type="ORF">PLBR_LOCUS2072</name>
</gene>
<keyword evidence="2" id="KW-0496">Mitochondrion</keyword>
<accession>A0A3P3Y3U4</accession>
<evidence type="ECO:0000256" key="1">
    <source>
        <dbReference type="SAM" id="MobiDB-lite"/>
    </source>
</evidence>